<evidence type="ECO:0000313" key="1">
    <source>
        <dbReference type="EMBL" id="EGZ24336.1"/>
    </source>
</evidence>
<protein>
    <submittedName>
        <fullName evidence="1">Uncharacterized protein</fullName>
    </submittedName>
</protein>
<dbReference type="GeneID" id="20641376"/>
<name>G4YV37_PHYSP</name>
<dbReference type="InParanoid" id="G4YV37"/>
<sequence length="104" mass="9882">MTTAMSTVTAGGVAGLAGAVAGLPGIGDVPGVAASAGGVYGADVAGGTPSAGMAPGVGVPTVPNLNATGGGYNSGGFNFGVFPPGVRFGYPRAEIPEKRIMCRE</sequence>
<dbReference type="AlphaFoldDB" id="G4YV37"/>
<dbReference type="Proteomes" id="UP000002640">
    <property type="component" value="Unassembled WGS sequence"/>
</dbReference>
<reference evidence="1 2" key="1">
    <citation type="journal article" date="2006" name="Science">
        <title>Phytophthora genome sequences uncover evolutionary origins and mechanisms of pathogenesis.</title>
        <authorList>
            <person name="Tyler B.M."/>
            <person name="Tripathy S."/>
            <person name="Zhang X."/>
            <person name="Dehal P."/>
            <person name="Jiang R.H."/>
            <person name="Aerts A."/>
            <person name="Arredondo F.D."/>
            <person name="Baxter L."/>
            <person name="Bensasson D."/>
            <person name="Beynon J.L."/>
            <person name="Chapman J."/>
            <person name="Damasceno C.M."/>
            <person name="Dorrance A.E."/>
            <person name="Dou D."/>
            <person name="Dickerman A.W."/>
            <person name="Dubchak I.L."/>
            <person name="Garbelotto M."/>
            <person name="Gijzen M."/>
            <person name="Gordon S.G."/>
            <person name="Govers F."/>
            <person name="Grunwald N.J."/>
            <person name="Huang W."/>
            <person name="Ivors K.L."/>
            <person name="Jones R.W."/>
            <person name="Kamoun S."/>
            <person name="Krampis K."/>
            <person name="Lamour K.H."/>
            <person name="Lee M.K."/>
            <person name="McDonald W.H."/>
            <person name="Medina M."/>
            <person name="Meijer H.J."/>
            <person name="Nordberg E.K."/>
            <person name="Maclean D.J."/>
            <person name="Ospina-Giraldo M.D."/>
            <person name="Morris P.F."/>
            <person name="Phuntumart V."/>
            <person name="Putnam N.H."/>
            <person name="Rash S."/>
            <person name="Rose J.K."/>
            <person name="Sakihama Y."/>
            <person name="Salamov A.A."/>
            <person name="Savidor A."/>
            <person name="Scheuring C.F."/>
            <person name="Smith B.M."/>
            <person name="Sobral B.W."/>
            <person name="Terry A."/>
            <person name="Torto-Alalibo T.A."/>
            <person name="Win J."/>
            <person name="Xu Z."/>
            <person name="Zhang H."/>
            <person name="Grigoriev I.V."/>
            <person name="Rokhsar D.S."/>
            <person name="Boore J.L."/>
        </authorList>
    </citation>
    <scope>NUCLEOTIDE SEQUENCE [LARGE SCALE GENOMIC DNA]</scope>
    <source>
        <strain evidence="1 2">P6497</strain>
    </source>
</reference>
<organism evidence="1 2">
    <name type="scientific">Phytophthora sojae (strain P6497)</name>
    <name type="common">Soybean stem and root rot agent</name>
    <name type="synonym">Phytophthora megasperma f. sp. glycines</name>
    <dbReference type="NCBI Taxonomy" id="1094619"/>
    <lineage>
        <taxon>Eukaryota</taxon>
        <taxon>Sar</taxon>
        <taxon>Stramenopiles</taxon>
        <taxon>Oomycota</taxon>
        <taxon>Peronosporomycetes</taxon>
        <taxon>Peronosporales</taxon>
        <taxon>Peronosporaceae</taxon>
        <taxon>Phytophthora</taxon>
    </lineage>
</organism>
<dbReference type="RefSeq" id="XP_009519624.1">
    <property type="nucleotide sequence ID" value="XM_009521329.1"/>
</dbReference>
<dbReference type="KEGG" id="psoj:PHYSODRAFT_296462"/>
<dbReference type="EMBL" id="JH159152">
    <property type="protein sequence ID" value="EGZ24336.1"/>
    <property type="molecule type" value="Genomic_DNA"/>
</dbReference>
<gene>
    <name evidence="1" type="ORF">PHYSODRAFT_296462</name>
</gene>
<evidence type="ECO:0000313" key="2">
    <source>
        <dbReference type="Proteomes" id="UP000002640"/>
    </source>
</evidence>
<keyword evidence="2" id="KW-1185">Reference proteome</keyword>
<accession>G4YV37</accession>
<proteinExistence type="predicted"/>